<comment type="cofactor">
    <cofactor evidence="1">
        <name>Cu(2+)</name>
        <dbReference type="ChEBI" id="CHEBI:29036"/>
    </cofactor>
</comment>
<name>A0A8H4RDL8_9HELO</name>
<feature type="chain" id="PRO_5034519613" description="Auxiliary Activity family 9 catalytic domain-containing protein" evidence="6">
    <location>
        <begin position="17"/>
        <end position="267"/>
    </location>
</feature>
<evidence type="ECO:0000256" key="4">
    <source>
        <dbReference type="ARBA" id="ARBA00023157"/>
    </source>
</evidence>
<protein>
    <recommendedName>
        <fullName evidence="7">Auxiliary Activity family 9 catalytic domain-containing protein</fullName>
    </recommendedName>
</protein>
<feature type="domain" description="Auxiliary Activity family 9 catalytic" evidence="7">
    <location>
        <begin position="17"/>
        <end position="232"/>
    </location>
</feature>
<keyword evidence="4" id="KW-1015">Disulfide bond</keyword>
<dbReference type="PANTHER" id="PTHR33353:SF34">
    <property type="entry name" value="ENDO-BETA-1,4-GLUCANASE D"/>
    <property type="match status" value="1"/>
</dbReference>
<dbReference type="Gene3D" id="2.70.50.70">
    <property type="match status" value="1"/>
</dbReference>
<keyword evidence="5" id="KW-0325">Glycoprotein</keyword>
<dbReference type="OrthoDB" id="4849160at2759"/>
<sequence>MLSTVTILSLVSGAVAHGIAQAIIADGVFYNGYNPSFQYATPAPVTVGWKTPQDLGNTFVPPASYASGDIICHLSASNAMAAAPVKGGSKIEFQWTPWPVTHKGPVIEYLANCNGPCETADKTKLQWFKISEVGFLDKSLKNGYWASDQLIANNNSWTTIIPPTIASGNYVLRHEIIALHAAGNANGAQNYPFCFNLAITSSGTDKPAGVLGTTFYKATDPGILFDLYGSWTSYTIPGPPKYTGGVEISQTLPPKATATATGIYTQF</sequence>
<evidence type="ECO:0000259" key="7">
    <source>
        <dbReference type="Pfam" id="PF03443"/>
    </source>
</evidence>
<comment type="caution">
    <text evidence="8">The sequence shown here is derived from an EMBL/GenBank/DDBJ whole genome shotgun (WGS) entry which is preliminary data.</text>
</comment>
<accession>A0A8H4RDL8</accession>
<evidence type="ECO:0000256" key="3">
    <source>
        <dbReference type="ARBA" id="ARBA00022525"/>
    </source>
</evidence>
<dbReference type="InterPro" id="IPR005103">
    <property type="entry name" value="AA9_LPMO"/>
</dbReference>
<dbReference type="CDD" id="cd21175">
    <property type="entry name" value="LPMO_AA9"/>
    <property type="match status" value="1"/>
</dbReference>
<dbReference type="PANTHER" id="PTHR33353">
    <property type="entry name" value="PUTATIVE (AFU_ORTHOLOGUE AFUA_1G12560)-RELATED"/>
    <property type="match status" value="1"/>
</dbReference>
<evidence type="ECO:0000313" key="8">
    <source>
        <dbReference type="EMBL" id="KAF4626676.1"/>
    </source>
</evidence>
<dbReference type="Pfam" id="PF03443">
    <property type="entry name" value="AA9"/>
    <property type="match status" value="1"/>
</dbReference>
<evidence type="ECO:0000256" key="1">
    <source>
        <dbReference type="ARBA" id="ARBA00001973"/>
    </source>
</evidence>
<evidence type="ECO:0000256" key="6">
    <source>
        <dbReference type="SAM" id="SignalP"/>
    </source>
</evidence>
<organism evidence="8 9">
    <name type="scientific">Cudoniella acicularis</name>
    <dbReference type="NCBI Taxonomy" id="354080"/>
    <lineage>
        <taxon>Eukaryota</taxon>
        <taxon>Fungi</taxon>
        <taxon>Dikarya</taxon>
        <taxon>Ascomycota</taxon>
        <taxon>Pezizomycotina</taxon>
        <taxon>Leotiomycetes</taxon>
        <taxon>Helotiales</taxon>
        <taxon>Tricladiaceae</taxon>
        <taxon>Cudoniella</taxon>
    </lineage>
</organism>
<reference evidence="8 9" key="1">
    <citation type="submission" date="2020-03" db="EMBL/GenBank/DDBJ databases">
        <title>Draft Genome Sequence of Cudoniella acicularis.</title>
        <authorList>
            <person name="Buettner E."/>
            <person name="Kellner H."/>
        </authorList>
    </citation>
    <scope>NUCLEOTIDE SEQUENCE [LARGE SCALE GENOMIC DNA]</scope>
    <source>
        <strain evidence="8 9">DSM 108380</strain>
    </source>
</reference>
<evidence type="ECO:0000256" key="2">
    <source>
        <dbReference type="ARBA" id="ARBA00004613"/>
    </source>
</evidence>
<dbReference type="Proteomes" id="UP000566819">
    <property type="component" value="Unassembled WGS sequence"/>
</dbReference>
<evidence type="ECO:0000313" key="9">
    <source>
        <dbReference type="Proteomes" id="UP000566819"/>
    </source>
</evidence>
<dbReference type="EMBL" id="JAAMPI010001107">
    <property type="protein sequence ID" value="KAF4626676.1"/>
    <property type="molecule type" value="Genomic_DNA"/>
</dbReference>
<keyword evidence="9" id="KW-1185">Reference proteome</keyword>
<comment type="subcellular location">
    <subcellularLocation>
        <location evidence="2">Secreted</location>
    </subcellularLocation>
</comment>
<dbReference type="AlphaFoldDB" id="A0A8H4RDL8"/>
<proteinExistence type="predicted"/>
<evidence type="ECO:0000256" key="5">
    <source>
        <dbReference type="ARBA" id="ARBA00023180"/>
    </source>
</evidence>
<dbReference type="GO" id="GO:0005576">
    <property type="term" value="C:extracellular region"/>
    <property type="evidence" value="ECO:0007669"/>
    <property type="project" value="UniProtKB-SubCell"/>
</dbReference>
<keyword evidence="6" id="KW-0732">Signal</keyword>
<gene>
    <name evidence="8" type="ORF">G7Y89_g11482</name>
</gene>
<keyword evidence="3" id="KW-0964">Secreted</keyword>
<dbReference type="InterPro" id="IPR049892">
    <property type="entry name" value="AA9"/>
</dbReference>
<feature type="signal peptide" evidence="6">
    <location>
        <begin position="1"/>
        <end position="16"/>
    </location>
</feature>